<proteinExistence type="predicted"/>
<dbReference type="Gene3D" id="3.40.50.300">
    <property type="entry name" value="P-loop containing nucleotide triphosphate hydrolases"/>
    <property type="match status" value="2"/>
</dbReference>
<dbReference type="InterPro" id="IPR006555">
    <property type="entry name" value="ATP-dep_Helicase_C"/>
</dbReference>
<protein>
    <submittedName>
        <fullName evidence="3">RTEL1 isoform 9</fullName>
    </submittedName>
</protein>
<feature type="non-terminal residue" evidence="3">
    <location>
        <position position="222"/>
    </location>
</feature>
<accession>A0A2J8KN84</accession>
<dbReference type="GO" id="GO:0003676">
    <property type="term" value="F:nucleic acid binding"/>
    <property type="evidence" value="ECO:0007669"/>
    <property type="project" value="InterPro"/>
</dbReference>
<dbReference type="InterPro" id="IPR045028">
    <property type="entry name" value="DinG/Rad3-like"/>
</dbReference>
<dbReference type="AlphaFoldDB" id="A0A2J8KN84"/>
<dbReference type="PANTHER" id="PTHR11472">
    <property type="entry name" value="DNA REPAIR DEAD HELICASE RAD3/XP-D SUBFAMILY MEMBER"/>
    <property type="match status" value="1"/>
</dbReference>
<dbReference type="GO" id="GO:0004386">
    <property type="term" value="F:helicase activity"/>
    <property type="evidence" value="ECO:0007669"/>
    <property type="project" value="InterPro"/>
</dbReference>
<feature type="region of interest" description="Disordered" evidence="1">
    <location>
        <begin position="152"/>
        <end position="222"/>
    </location>
</feature>
<name>A0A2J8KN84_PANTR</name>
<dbReference type="GO" id="GO:0016818">
    <property type="term" value="F:hydrolase activity, acting on acid anhydrides, in phosphorus-containing anhydrides"/>
    <property type="evidence" value="ECO:0007669"/>
    <property type="project" value="InterPro"/>
</dbReference>
<dbReference type="PANTHER" id="PTHR11472:SF34">
    <property type="entry name" value="REGULATOR OF TELOMERE ELONGATION HELICASE 1"/>
    <property type="match status" value="1"/>
</dbReference>
<dbReference type="GO" id="GO:0006139">
    <property type="term" value="P:nucleobase-containing compound metabolic process"/>
    <property type="evidence" value="ECO:0007669"/>
    <property type="project" value="InterPro"/>
</dbReference>
<dbReference type="SMART" id="SM00491">
    <property type="entry name" value="HELICc2"/>
    <property type="match status" value="1"/>
</dbReference>
<reference evidence="3 4" key="1">
    <citation type="submission" date="2017-12" db="EMBL/GenBank/DDBJ databases">
        <title>High-resolution comparative analysis of great ape genomes.</title>
        <authorList>
            <person name="Pollen A."/>
            <person name="Hastie A."/>
            <person name="Hormozdiari F."/>
            <person name="Dougherty M."/>
            <person name="Liu R."/>
            <person name="Chaisson M."/>
            <person name="Hoppe E."/>
            <person name="Hill C."/>
            <person name="Pang A."/>
            <person name="Hillier L."/>
            <person name="Baker C."/>
            <person name="Armstrong J."/>
            <person name="Shendure J."/>
            <person name="Paten B."/>
            <person name="Wilson R."/>
            <person name="Chao H."/>
            <person name="Schneider V."/>
            <person name="Ventura M."/>
            <person name="Kronenberg Z."/>
            <person name="Murali S."/>
            <person name="Gordon D."/>
            <person name="Cantsilieris S."/>
            <person name="Munson K."/>
            <person name="Nelson B."/>
            <person name="Raja A."/>
            <person name="Underwood J."/>
            <person name="Diekhans M."/>
            <person name="Fiddes I."/>
            <person name="Haussler D."/>
            <person name="Eichler E."/>
        </authorList>
    </citation>
    <scope>NUCLEOTIDE SEQUENCE [LARGE SCALE GENOMIC DNA]</scope>
    <source>
        <strain evidence="3">Yerkes chimp pedigree #C0471</strain>
    </source>
</reference>
<dbReference type="Pfam" id="PF13307">
    <property type="entry name" value="Helicase_C_2"/>
    <property type="match status" value="1"/>
</dbReference>
<evidence type="ECO:0000313" key="3">
    <source>
        <dbReference type="EMBL" id="PNI36474.1"/>
    </source>
</evidence>
<feature type="domain" description="ATP-dependent helicase C-terminal" evidence="2">
    <location>
        <begin position="5"/>
        <end position="110"/>
    </location>
</feature>
<evidence type="ECO:0000259" key="2">
    <source>
        <dbReference type="SMART" id="SM00491"/>
    </source>
</evidence>
<dbReference type="Proteomes" id="UP000236370">
    <property type="component" value="Unassembled WGS sequence"/>
</dbReference>
<gene>
    <name evidence="3" type="ORF">CK820_G0037294</name>
</gene>
<dbReference type="EMBL" id="NBAG03000350">
    <property type="protein sequence ID" value="PNI36474.1"/>
    <property type="molecule type" value="Genomic_DNA"/>
</dbReference>
<organism evidence="3 4">
    <name type="scientific">Pan troglodytes</name>
    <name type="common">Chimpanzee</name>
    <dbReference type="NCBI Taxonomy" id="9598"/>
    <lineage>
        <taxon>Eukaryota</taxon>
        <taxon>Metazoa</taxon>
        <taxon>Chordata</taxon>
        <taxon>Craniata</taxon>
        <taxon>Vertebrata</taxon>
        <taxon>Euteleostomi</taxon>
        <taxon>Mammalia</taxon>
        <taxon>Eutheria</taxon>
        <taxon>Euarchontoglires</taxon>
        <taxon>Primates</taxon>
        <taxon>Haplorrhini</taxon>
        <taxon>Catarrhini</taxon>
        <taxon>Hominidae</taxon>
        <taxon>Pan</taxon>
    </lineage>
</organism>
<comment type="caution">
    <text evidence="3">The sequence shown here is derived from an EMBL/GenBank/DDBJ whole genome shotgun (WGS) entry which is preliminary data.</text>
</comment>
<dbReference type="InterPro" id="IPR027417">
    <property type="entry name" value="P-loop_NTPase"/>
</dbReference>
<evidence type="ECO:0000256" key="1">
    <source>
        <dbReference type="SAM" id="MobiDB-lite"/>
    </source>
</evidence>
<sequence length="222" mass="24773">FFPSYPVMEKSLEFWRARDLARKMEALKPLFVEPRSKGGFSETISAYYARVAAPGSTGATFLAVCRGKFLSGQEWYRQQASRAVNQAIGRVIRHRQDYGAVFLCDHRFAFADARAQLPSWVRPHVRVYDNFGHVIRDVAQFFRVAERTMPAPAPRATAPNVREGEDAVSEAKSPGPLFSTRKAKSLDLHVPSLKQRSSGSPAAGDPESSLCVEYEQEPVPAR</sequence>
<evidence type="ECO:0000313" key="4">
    <source>
        <dbReference type="Proteomes" id="UP000236370"/>
    </source>
</evidence>
<dbReference type="GO" id="GO:0005524">
    <property type="term" value="F:ATP binding"/>
    <property type="evidence" value="ECO:0007669"/>
    <property type="project" value="InterPro"/>
</dbReference>
<feature type="non-terminal residue" evidence="3">
    <location>
        <position position="1"/>
    </location>
</feature>